<reference evidence="3 4" key="1">
    <citation type="submission" date="2022-06" db="EMBL/GenBank/DDBJ databases">
        <title>Thiomicrohabdus sp. nov, an obligately chemolithoautotrophic, sulfur-oxidizing bacterium isolated from beach of Guanyin Mountain. Amoy.</title>
        <authorList>
            <person name="Zhu H."/>
        </authorList>
    </citation>
    <scope>NUCLEOTIDE SEQUENCE [LARGE SCALE GENOMIC DNA]</scope>
    <source>
        <strain evidence="3 4">XGS-01</strain>
    </source>
</reference>
<dbReference type="PANTHER" id="PTHR42852">
    <property type="entry name" value="THIOL:DISULFIDE INTERCHANGE PROTEIN DSBE"/>
    <property type="match status" value="1"/>
</dbReference>
<keyword evidence="1" id="KW-0812">Transmembrane</keyword>
<dbReference type="InterPro" id="IPR000866">
    <property type="entry name" value="AhpC/TSA"/>
</dbReference>
<evidence type="ECO:0000256" key="1">
    <source>
        <dbReference type="SAM" id="Phobius"/>
    </source>
</evidence>
<dbReference type="Pfam" id="PF00578">
    <property type="entry name" value="AhpC-TSA"/>
    <property type="match status" value="1"/>
</dbReference>
<organism evidence="3 4">
    <name type="scientific">Thiomicrorhabdus lithotrophica</name>
    <dbReference type="NCBI Taxonomy" id="2949997"/>
    <lineage>
        <taxon>Bacteria</taxon>
        <taxon>Pseudomonadati</taxon>
        <taxon>Pseudomonadota</taxon>
        <taxon>Gammaproteobacteria</taxon>
        <taxon>Thiotrichales</taxon>
        <taxon>Piscirickettsiaceae</taxon>
        <taxon>Thiomicrorhabdus</taxon>
    </lineage>
</organism>
<dbReference type="PANTHER" id="PTHR42852:SF17">
    <property type="entry name" value="THIOREDOXIN-LIKE PROTEIN HI_1115"/>
    <property type="match status" value="1"/>
</dbReference>
<accession>A0ABY8C8I7</accession>
<evidence type="ECO:0000313" key="3">
    <source>
        <dbReference type="EMBL" id="WEJ62275.1"/>
    </source>
</evidence>
<feature type="transmembrane region" description="Helical" evidence="1">
    <location>
        <begin position="24"/>
        <end position="41"/>
    </location>
</feature>
<dbReference type="InterPro" id="IPR036249">
    <property type="entry name" value="Thioredoxin-like_sf"/>
</dbReference>
<dbReference type="Proteomes" id="UP001222275">
    <property type="component" value="Chromosome"/>
</dbReference>
<feature type="domain" description="Thioredoxin" evidence="2">
    <location>
        <begin position="48"/>
        <end position="186"/>
    </location>
</feature>
<keyword evidence="1" id="KW-0472">Membrane</keyword>
<dbReference type="InterPro" id="IPR013766">
    <property type="entry name" value="Thioredoxin_domain"/>
</dbReference>
<dbReference type="SUPFAM" id="SSF52833">
    <property type="entry name" value="Thioredoxin-like"/>
    <property type="match status" value="1"/>
</dbReference>
<gene>
    <name evidence="3" type="ORF">NR989_09670</name>
</gene>
<proteinExistence type="predicted"/>
<dbReference type="EMBL" id="CP102381">
    <property type="protein sequence ID" value="WEJ62275.1"/>
    <property type="molecule type" value="Genomic_DNA"/>
</dbReference>
<evidence type="ECO:0000259" key="2">
    <source>
        <dbReference type="PROSITE" id="PS51352"/>
    </source>
</evidence>
<dbReference type="PROSITE" id="PS51352">
    <property type="entry name" value="THIOREDOXIN_2"/>
    <property type="match status" value="1"/>
</dbReference>
<dbReference type="Gene3D" id="3.40.30.10">
    <property type="entry name" value="Glutaredoxin"/>
    <property type="match status" value="1"/>
</dbReference>
<sequence>MNTEAPKEPQNQEVESQKLWQKNWFKNLITVLIFIGVFISLRPFMQGDVIHGQAPIMQVTSINGKTLDLQALNQQGKPVLVHIWATWCPICEVSKGGIESIAEDYAVINIATQSADDEQLLSYAKENDMNPDFIVNDLEGKWLKTFGAKAVPADFVIAPNGEIEFIEVGFTTAWGLRLRLWWAGLSTEPAGQ</sequence>
<protein>
    <submittedName>
        <fullName evidence="3">Redoxin domain-containing protein</fullName>
    </submittedName>
</protein>
<evidence type="ECO:0000313" key="4">
    <source>
        <dbReference type="Proteomes" id="UP001222275"/>
    </source>
</evidence>
<name>A0ABY8C8I7_9GAMM</name>
<dbReference type="InterPro" id="IPR050553">
    <property type="entry name" value="Thioredoxin_ResA/DsbE_sf"/>
</dbReference>
<dbReference type="RefSeq" id="WP_275594533.1">
    <property type="nucleotide sequence ID" value="NZ_CP102381.1"/>
</dbReference>
<keyword evidence="1" id="KW-1133">Transmembrane helix</keyword>
<keyword evidence="4" id="KW-1185">Reference proteome</keyword>